<keyword evidence="4" id="KW-1185">Reference proteome</keyword>
<dbReference type="Proteomes" id="UP001428817">
    <property type="component" value="Unassembled WGS sequence"/>
</dbReference>
<comment type="caution">
    <text evidence="3">The sequence shown here is derived from an EMBL/GenBank/DDBJ whole genome shotgun (WGS) entry which is preliminary data.</text>
</comment>
<sequence length="78" mass="8828">MKLNAKGQVTIPAQLRRELALGEGDEVEVVLRDGQLVILRSDSQQADSRPGRRLAAHMWKRLDTKLSTDEMMELLRGE</sequence>
<keyword evidence="1 3" id="KW-0238">DNA-binding</keyword>
<dbReference type="SUPFAM" id="SSF89447">
    <property type="entry name" value="AbrB/MazE/MraZ-like"/>
    <property type="match status" value="1"/>
</dbReference>
<dbReference type="Gene3D" id="2.10.260.10">
    <property type="match status" value="1"/>
</dbReference>
<reference evidence="4" key="1">
    <citation type="journal article" date="2019" name="Int. J. Syst. Evol. Microbiol.">
        <title>The Global Catalogue of Microorganisms (GCM) 10K type strain sequencing project: providing services to taxonomists for standard genome sequencing and annotation.</title>
        <authorList>
            <consortium name="The Broad Institute Genomics Platform"/>
            <consortium name="The Broad Institute Genome Sequencing Center for Infectious Disease"/>
            <person name="Wu L."/>
            <person name="Ma J."/>
        </authorList>
    </citation>
    <scope>NUCLEOTIDE SEQUENCE [LARGE SCALE GENOMIC DNA]</scope>
    <source>
        <strain evidence="4">JCM 18303</strain>
    </source>
</reference>
<organism evidence="3 4">
    <name type="scientific">Pseudonocardia eucalypti</name>
    <dbReference type="NCBI Taxonomy" id="648755"/>
    <lineage>
        <taxon>Bacteria</taxon>
        <taxon>Bacillati</taxon>
        <taxon>Actinomycetota</taxon>
        <taxon>Actinomycetes</taxon>
        <taxon>Pseudonocardiales</taxon>
        <taxon>Pseudonocardiaceae</taxon>
        <taxon>Pseudonocardia</taxon>
    </lineage>
</organism>
<dbReference type="InterPro" id="IPR037914">
    <property type="entry name" value="SpoVT-AbrB_sf"/>
</dbReference>
<dbReference type="GO" id="GO:0003677">
    <property type="term" value="F:DNA binding"/>
    <property type="evidence" value="ECO:0007669"/>
    <property type="project" value="UniProtKB-KW"/>
</dbReference>
<gene>
    <name evidence="3" type="ORF">GCM10023321_81420</name>
</gene>
<name>A0ABP9RD18_9PSEU</name>
<accession>A0ABP9RD18</accession>
<evidence type="ECO:0000313" key="4">
    <source>
        <dbReference type="Proteomes" id="UP001428817"/>
    </source>
</evidence>
<evidence type="ECO:0000256" key="1">
    <source>
        <dbReference type="PROSITE-ProRule" id="PRU01076"/>
    </source>
</evidence>
<proteinExistence type="predicted"/>
<dbReference type="PROSITE" id="PS51740">
    <property type="entry name" value="SPOVT_ABRB"/>
    <property type="match status" value="1"/>
</dbReference>
<dbReference type="InterPro" id="IPR007159">
    <property type="entry name" value="SpoVT-AbrB_dom"/>
</dbReference>
<evidence type="ECO:0000313" key="3">
    <source>
        <dbReference type="EMBL" id="GAA5175410.1"/>
    </source>
</evidence>
<dbReference type="NCBIfam" id="TIGR01439">
    <property type="entry name" value="lp_hng_hel_AbrB"/>
    <property type="match status" value="1"/>
</dbReference>
<feature type="domain" description="SpoVT-AbrB" evidence="2">
    <location>
        <begin position="1"/>
        <end position="44"/>
    </location>
</feature>
<protein>
    <submittedName>
        <fullName evidence="3">AbrB/MazE/SpoVT family DNA-binding domain-containing protein</fullName>
    </submittedName>
</protein>
<dbReference type="SMART" id="SM00966">
    <property type="entry name" value="SpoVT_AbrB"/>
    <property type="match status" value="1"/>
</dbReference>
<dbReference type="RefSeq" id="WP_185060753.1">
    <property type="nucleotide sequence ID" value="NZ_BAABJP010000065.1"/>
</dbReference>
<dbReference type="Pfam" id="PF04014">
    <property type="entry name" value="MazE_antitoxin"/>
    <property type="match status" value="1"/>
</dbReference>
<dbReference type="EMBL" id="BAABJP010000065">
    <property type="protein sequence ID" value="GAA5175410.1"/>
    <property type="molecule type" value="Genomic_DNA"/>
</dbReference>
<evidence type="ECO:0000259" key="2">
    <source>
        <dbReference type="PROSITE" id="PS51740"/>
    </source>
</evidence>